<reference evidence="1" key="1">
    <citation type="submission" date="2023-11" db="EMBL/GenBank/DDBJ databases">
        <title>Antimicrobial resistance in invasive Streptococcus suis isolated in Spain and the associated genetic mechanisms.</title>
        <authorList>
            <person name="Uruen C."/>
            <person name="Arenas J.A."/>
        </authorList>
    </citation>
    <scope>NUCLEOTIDE SEQUENCE</scope>
    <source>
        <strain evidence="1">Ss_70</strain>
    </source>
</reference>
<dbReference type="GO" id="GO:0008270">
    <property type="term" value="F:zinc ion binding"/>
    <property type="evidence" value="ECO:0007669"/>
    <property type="project" value="InterPro"/>
</dbReference>
<dbReference type="Proteomes" id="UP001270004">
    <property type="component" value="Unassembled WGS sequence"/>
</dbReference>
<proteinExistence type="predicted"/>
<dbReference type="InterPro" id="IPR036977">
    <property type="entry name" value="DNA_primase_Znf_CHC2"/>
</dbReference>
<sequence>MSIDELKKKSIIDVAANLGVPLRQIGSNLYEHEEHDSFRVFADTNTFKWFSRDVQGDVINFVELIKNVPTNEALYYLQHGDFKPVQVQEIKQEPFRYFLKPYERADFREARQYLTKERKLSDRTVDFFHARGVLAEAVKKTNAYYEPVIVFKYLDNDGELQGASLQGIRENRSLYERGRLKQIVKNSDGMMGLSVSIGQPKRLVFLEAPIDLMSYYEMNKDKLSDVRLVAMEGLKEATISRYTLELAGDLMGKDNWLEKIEPSKRKITLEALAKTTKFFEKHPDLITLAVDNDQAGRDFIDKLQDKGLPIVVDLPPLLDGAEKSDWNEVLKVQKSEQVLRSPASSLNDLIAEAKEELQDSVNPGMKQVYEYSEKVAPLFEKPGIDQTKFAFLLANMENNTVYNHYAIQEDYVEEMMAVTKLYVEFQGRKPAMLDAAVERELLADKETFLRQYAQDFIKNELQTPQSINL</sequence>
<dbReference type="Gene3D" id="3.90.580.10">
    <property type="entry name" value="Zinc finger, CHC2-type domain"/>
    <property type="match status" value="1"/>
</dbReference>
<name>A0AAW9DH98_STRSU</name>
<dbReference type="Gene3D" id="3.40.1360.10">
    <property type="match status" value="1"/>
</dbReference>
<evidence type="ECO:0000313" key="2">
    <source>
        <dbReference type="Proteomes" id="UP001270004"/>
    </source>
</evidence>
<comment type="caution">
    <text evidence="1">The sequence shown here is derived from an EMBL/GenBank/DDBJ whole genome shotgun (WGS) entry which is preliminary data.</text>
</comment>
<dbReference type="RefSeq" id="WP_319444244.1">
    <property type="nucleotide sequence ID" value="NZ_JAWWZK010000011.1"/>
</dbReference>
<dbReference type="EMBL" id="JAWWZK010000011">
    <property type="protein sequence ID" value="MDX5038015.1"/>
    <property type="molecule type" value="Genomic_DNA"/>
</dbReference>
<dbReference type="GO" id="GO:0006260">
    <property type="term" value="P:DNA replication"/>
    <property type="evidence" value="ECO:0007669"/>
    <property type="project" value="InterPro"/>
</dbReference>
<organism evidence="1 2">
    <name type="scientific">Streptococcus suis</name>
    <dbReference type="NCBI Taxonomy" id="1307"/>
    <lineage>
        <taxon>Bacteria</taxon>
        <taxon>Bacillati</taxon>
        <taxon>Bacillota</taxon>
        <taxon>Bacilli</taxon>
        <taxon>Lactobacillales</taxon>
        <taxon>Streptococcaceae</taxon>
        <taxon>Streptococcus</taxon>
    </lineage>
</organism>
<protein>
    <submittedName>
        <fullName evidence="1">Toprim domain-containing protein</fullName>
    </submittedName>
</protein>
<dbReference type="GO" id="GO:0003677">
    <property type="term" value="F:DNA binding"/>
    <property type="evidence" value="ECO:0007669"/>
    <property type="project" value="InterPro"/>
</dbReference>
<accession>A0AAW9DH98</accession>
<gene>
    <name evidence="1" type="ORF">SHY70_06935</name>
</gene>
<dbReference type="SUPFAM" id="SSF57783">
    <property type="entry name" value="Zinc beta-ribbon"/>
    <property type="match status" value="1"/>
</dbReference>
<evidence type="ECO:0000313" key="1">
    <source>
        <dbReference type="EMBL" id="MDX5038015.1"/>
    </source>
</evidence>
<dbReference type="AlphaFoldDB" id="A0AAW9DH98"/>